<keyword evidence="8" id="KW-1185">Reference proteome</keyword>
<dbReference type="Pfam" id="PF00072">
    <property type="entry name" value="Response_reg"/>
    <property type="match status" value="1"/>
</dbReference>
<evidence type="ECO:0000256" key="3">
    <source>
        <dbReference type="PROSITE-ProRule" id="PRU00169"/>
    </source>
</evidence>
<evidence type="ECO:0000313" key="8">
    <source>
        <dbReference type="Proteomes" id="UP001241472"/>
    </source>
</evidence>
<dbReference type="PRINTS" id="PR00344">
    <property type="entry name" value="BCTRLSENSOR"/>
</dbReference>
<dbReference type="Pfam" id="PF02518">
    <property type="entry name" value="HATPase_c"/>
    <property type="match status" value="1"/>
</dbReference>
<dbReference type="EMBL" id="JAUSRF010000003">
    <property type="protein sequence ID" value="MDP9836586.1"/>
    <property type="molecule type" value="Genomic_DNA"/>
</dbReference>
<accession>A0ABT9PQW7</accession>
<dbReference type="InterPro" id="IPR036890">
    <property type="entry name" value="HATPase_C_sf"/>
</dbReference>
<evidence type="ECO:0000256" key="1">
    <source>
        <dbReference type="ARBA" id="ARBA00000085"/>
    </source>
</evidence>
<dbReference type="SMART" id="SM00448">
    <property type="entry name" value="REC"/>
    <property type="match status" value="1"/>
</dbReference>
<evidence type="ECO:0000259" key="6">
    <source>
        <dbReference type="PROSITE" id="PS50110"/>
    </source>
</evidence>
<dbReference type="Gene3D" id="3.30.565.10">
    <property type="entry name" value="Histidine kinase-like ATPase, C-terminal domain"/>
    <property type="match status" value="1"/>
</dbReference>
<feature type="domain" description="Histidine kinase" evidence="5">
    <location>
        <begin position="1"/>
        <end position="121"/>
    </location>
</feature>
<dbReference type="InterPro" id="IPR004358">
    <property type="entry name" value="Sig_transdc_His_kin-like_C"/>
</dbReference>
<gene>
    <name evidence="7" type="ORF">J2T09_001330</name>
</gene>
<organism evidence="7 8">
    <name type="scientific">Neorhizobium huautlense</name>
    <dbReference type="NCBI Taxonomy" id="67774"/>
    <lineage>
        <taxon>Bacteria</taxon>
        <taxon>Pseudomonadati</taxon>
        <taxon>Pseudomonadota</taxon>
        <taxon>Alphaproteobacteria</taxon>
        <taxon>Hyphomicrobiales</taxon>
        <taxon>Rhizobiaceae</taxon>
        <taxon>Rhizobium/Agrobacterium group</taxon>
        <taxon>Neorhizobium</taxon>
    </lineage>
</organism>
<dbReference type="SMART" id="SM00387">
    <property type="entry name" value="HATPase_c"/>
    <property type="match status" value="1"/>
</dbReference>
<dbReference type="RefSeq" id="WP_306832411.1">
    <property type="nucleotide sequence ID" value="NZ_JAUSRF010000003.1"/>
</dbReference>
<comment type="caution">
    <text evidence="7">The sequence shown here is derived from an EMBL/GenBank/DDBJ whole genome shotgun (WGS) entry which is preliminary data.</text>
</comment>
<dbReference type="PANTHER" id="PTHR43065:SF42">
    <property type="entry name" value="TWO-COMPONENT SENSOR PPRA"/>
    <property type="match status" value="1"/>
</dbReference>
<feature type="compositionally biased region" description="Basic and acidic residues" evidence="4">
    <location>
        <begin position="123"/>
        <end position="135"/>
    </location>
</feature>
<dbReference type="Proteomes" id="UP001241472">
    <property type="component" value="Unassembled WGS sequence"/>
</dbReference>
<dbReference type="InterPro" id="IPR011006">
    <property type="entry name" value="CheY-like_superfamily"/>
</dbReference>
<name>A0ABT9PQW7_9HYPH</name>
<dbReference type="InterPro" id="IPR001789">
    <property type="entry name" value="Sig_transdc_resp-reg_receiver"/>
</dbReference>
<dbReference type="SUPFAM" id="SSF52172">
    <property type="entry name" value="CheY-like"/>
    <property type="match status" value="1"/>
</dbReference>
<dbReference type="Gene3D" id="3.40.50.2300">
    <property type="match status" value="1"/>
</dbReference>
<comment type="catalytic activity">
    <reaction evidence="1">
        <text>ATP + protein L-histidine = ADP + protein N-phospho-L-histidine.</text>
        <dbReference type="EC" id="2.7.13.3"/>
    </reaction>
</comment>
<feature type="domain" description="Response regulatory" evidence="6">
    <location>
        <begin position="142"/>
        <end position="257"/>
    </location>
</feature>
<evidence type="ECO:0000313" key="7">
    <source>
        <dbReference type="EMBL" id="MDP9836586.1"/>
    </source>
</evidence>
<dbReference type="PANTHER" id="PTHR43065">
    <property type="entry name" value="SENSOR HISTIDINE KINASE"/>
    <property type="match status" value="1"/>
</dbReference>
<dbReference type="InterPro" id="IPR003594">
    <property type="entry name" value="HATPase_dom"/>
</dbReference>
<keyword evidence="3" id="KW-0597">Phosphoprotein</keyword>
<reference evidence="7 8" key="1">
    <citation type="submission" date="2023-07" db="EMBL/GenBank/DDBJ databases">
        <title>Sorghum-associated microbial communities from plants grown in Nebraska, USA.</title>
        <authorList>
            <person name="Schachtman D."/>
        </authorList>
    </citation>
    <scope>NUCLEOTIDE SEQUENCE [LARGE SCALE GENOMIC DNA]</scope>
    <source>
        <strain evidence="7 8">DS1307</strain>
    </source>
</reference>
<dbReference type="SUPFAM" id="SSF55874">
    <property type="entry name" value="ATPase domain of HSP90 chaperone/DNA topoisomerase II/histidine kinase"/>
    <property type="match status" value="1"/>
</dbReference>
<evidence type="ECO:0000259" key="5">
    <source>
        <dbReference type="PROSITE" id="PS50109"/>
    </source>
</evidence>
<dbReference type="PROSITE" id="PS50109">
    <property type="entry name" value="HIS_KIN"/>
    <property type="match status" value="1"/>
</dbReference>
<protein>
    <recommendedName>
        <fullName evidence="2">histidine kinase</fullName>
        <ecNumber evidence="2">2.7.13.3</ecNumber>
    </recommendedName>
</protein>
<dbReference type="PROSITE" id="PS50110">
    <property type="entry name" value="RESPONSE_REGULATORY"/>
    <property type="match status" value="1"/>
</dbReference>
<feature type="region of interest" description="Disordered" evidence="4">
    <location>
        <begin position="117"/>
        <end position="138"/>
    </location>
</feature>
<evidence type="ECO:0000256" key="4">
    <source>
        <dbReference type="SAM" id="MobiDB-lite"/>
    </source>
</evidence>
<feature type="modified residue" description="4-aspartylphosphate" evidence="3">
    <location>
        <position position="192"/>
    </location>
</feature>
<sequence length="266" mass="28125">MADANQLESALLNLAVNARDAMPDGGRLTISATRVVIEESDIDLKSGTYIAITVRDTGVGMPPDIIDKVFDPFFTTKPIGQGTGLGLSMIYGFAQQSGGAVRIDSTPGEGTGITLYLPSSENSAEHDDNQDKADAPEGSGQAVLLVEDDDSVRMLISEVLTSLSYKVLEAADANLAVPILQGRAVIDLMISDVGLPGMTGRQLAEIARQHRPDLPILFVTGYAENAMTKASFLGTNMAMISKPFAIDVLAAKINEMISSPAVERTP</sequence>
<dbReference type="InterPro" id="IPR005467">
    <property type="entry name" value="His_kinase_dom"/>
</dbReference>
<dbReference type="EC" id="2.7.13.3" evidence="2"/>
<proteinExistence type="predicted"/>
<evidence type="ECO:0000256" key="2">
    <source>
        <dbReference type="ARBA" id="ARBA00012438"/>
    </source>
</evidence>